<feature type="compositionally biased region" description="Low complexity" evidence="13">
    <location>
        <begin position="796"/>
        <end position="806"/>
    </location>
</feature>
<dbReference type="InterPro" id="IPR041888">
    <property type="entry name" value="RING-HC_ZNF598/HEL2"/>
</dbReference>
<evidence type="ECO:0000256" key="11">
    <source>
        <dbReference type="ARBA" id="ARBA00035113"/>
    </source>
</evidence>
<accession>A0A1Y1V4Z2</accession>
<dbReference type="InterPro" id="IPR013087">
    <property type="entry name" value="Znf_C2H2_type"/>
</dbReference>
<feature type="compositionally biased region" description="Low complexity" evidence="13">
    <location>
        <begin position="704"/>
        <end position="716"/>
    </location>
</feature>
<dbReference type="Pfam" id="PF25447">
    <property type="entry name" value="RING_ZNF598"/>
    <property type="match status" value="1"/>
</dbReference>
<evidence type="ECO:0000313" key="16">
    <source>
        <dbReference type="Proteomes" id="UP000193719"/>
    </source>
</evidence>
<dbReference type="InterPro" id="IPR013083">
    <property type="entry name" value="Znf_RING/FYVE/PHD"/>
</dbReference>
<evidence type="ECO:0000256" key="5">
    <source>
        <dbReference type="ARBA" id="ARBA00022490"/>
    </source>
</evidence>
<feature type="compositionally biased region" description="Low complexity" evidence="13">
    <location>
        <begin position="37"/>
        <end position="56"/>
    </location>
</feature>
<feature type="compositionally biased region" description="Basic and acidic residues" evidence="13">
    <location>
        <begin position="347"/>
        <end position="356"/>
    </location>
</feature>
<evidence type="ECO:0000256" key="2">
    <source>
        <dbReference type="ARBA" id="ARBA00004496"/>
    </source>
</evidence>
<reference evidence="15 16" key="2">
    <citation type="submission" date="2016-08" db="EMBL/GenBank/DDBJ databases">
        <title>Pervasive Adenine N6-methylation of Active Genes in Fungi.</title>
        <authorList>
            <consortium name="DOE Joint Genome Institute"/>
            <person name="Mondo S.J."/>
            <person name="Dannebaum R.O."/>
            <person name="Kuo R.C."/>
            <person name="Labutti K."/>
            <person name="Haridas S."/>
            <person name="Kuo A."/>
            <person name="Salamov A."/>
            <person name="Ahrendt S.R."/>
            <person name="Lipzen A."/>
            <person name="Sullivan W."/>
            <person name="Andreopoulos W.B."/>
            <person name="Clum A."/>
            <person name="Lindquist E."/>
            <person name="Daum C."/>
            <person name="Ramamoorthy G.K."/>
            <person name="Gryganskyi A."/>
            <person name="Culley D."/>
            <person name="Magnuson J.K."/>
            <person name="James T.Y."/>
            <person name="O'Malley M.A."/>
            <person name="Stajich J.E."/>
            <person name="Spatafora J.W."/>
            <person name="Visel A."/>
            <person name="Grigoriev I.V."/>
        </authorList>
    </citation>
    <scope>NUCLEOTIDE SEQUENCE [LARGE SCALE GENOMIC DNA]</scope>
    <source>
        <strain evidence="16">finn</strain>
    </source>
</reference>
<comment type="subcellular location">
    <subcellularLocation>
        <location evidence="2">Cytoplasm</location>
    </subcellularLocation>
</comment>
<keyword evidence="8" id="KW-0479">Metal-binding</keyword>
<keyword evidence="9 12" id="KW-0863">Zinc-finger</keyword>
<dbReference type="SUPFAM" id="SSF57850">
    <property type="entry name" value="RING/U-box"/>
    <property type="match status" value="1"/>
</dbReference>
<dbReference type="Pfam" id="PF23202">
    <property type="entry name" value="PAH_ZNF598"/>
    <property type="match status" value="1"/>
</dbReference>
<dbReference type="PANTHER" id="PTHR22938:SF0">
    <property type="entry name" value="E3 UBIQUITIN-PROTEIN LIGASE ZNF598"/>
    <property type="match status" value="1"/>
</dbReference>
<comment type="catalytic activity">
    <reaction evidence="1">
        <text>S-ubiquitinyl-[E2 ubiquitin-conjugating enzyme]-L-cysteine + [acceptor protein]-L-lysine = [E2 ubiquitin-conjugating enzyme]-L-cysteine + N(6)-ubiquitinyl-[acceptor protein]-L-lysine.</text>
        <dbReference type="EC" id="2.3.2.27"/>
    </reaction>
</comment>
<evidence type="ECO:0000256" key="1">
    <source>
        <dbReference type="ARBA" id="ARBA00000900"/>
    </source>
</evidence>
<evidence type="ECO:0000313" key="15">
    <source>
        <dbReference type="EMBL" id="ORX46852.1"/>
    </source>
</evidence>
<evidence type="ECO:0000256" key="13">
    <source>
        <dbReference type="SAM" id="MobiDB-lite"/>
    </source>
</evidence>
<evidence type="ECO:0000256" key="8">
    <source>
        <dbReference type="ARBA" id="ARBA00022723"/>
    </source>
</evidence>
<feature type="region of interest" description="Disordered" evidence="13">
    <location>
        <begin position="796"/>
        <end position="858"/>
    </location>
</feature>
<dbReference type="Proteomes" id="UP000193719">
    <property type="component" value="Unassembled WGS sequence"/>
</dbReference>
<dbReference type="AlphaFoldDB" id="A0A1Y1V4Z2"/>
<proteinExistence type="inferred from homology"/>
<dbReference type="PROSITE" id="PS50089">
    <property type="entry name" value="ZF_RING_2"/>
    <property type="match status" value="1"/>
</dbReference>
<dbReference type="InterPro" id="IPR001841">
    <property type="entry name" value="Znf_RING"/>
</dbReference>
<evidence type="ECO:0000256" key="9">
    <source>
        <dbReference type="ARBA" id="ARBA00022771"/>
    </source>
</evidence>
<feature type="compositionally biased region" description="Low complexity" evidence="13">
    <location>
        <begin position="724"/>
        <end position="741"/>
    </location>
</feature>
<dbReference type="PANTHER" id="PTHR22938">
    <property type="entry name" value="ZINC FINGER PROTEIN 598"/>
    <property type="match status" value="1"/>
</dbReference>
<feature type="region of interest" description="Disordered" evidence="13">
    <location>
        <begin position="335"/>
        <end position="495"/>
    </location>
</feature>
<dbReference type="GO" id="GO:0072344">
    <property type="term" value="P:rescue of stalled ribosome"/>
    <property type="evidence" value="ECO:0007669"/>
    <property type="project" value="InterPro"/>
</dbReference>
<evidence type="ECO:0000256" key="3">
    <source>
        <dbReference type="ARBA" id="ARBA00004906"/>
    </source>
</evidence>
<comment type="pathway">
    <text evidence="3">Protein modification; protein ubiquitination.</text>
</comment>
<comment type="similarity">
    <text evidence="11">Belongs to the ZNF598/HEL2 family.</text>
</comment>
<dbReference type="InterPro" id="IPR056437">
    <property type="entry name" value="Znf-C2H2_ZNF598/HEL2"/>
</dbReference>
<keyword evidence="6" id="KW-0597">Phosphoprotein</keyword>
<evidence type="ECO:0000256" key="10">
    <source>
        <dbReference type="ARBA" id="ARBA00022833"/>
    </source>
</evidence>
<dbReference type="STRING" id="1754191.A0A1Y1V4Z2"/>
<dbReference type="EMBL" id="MCFH01000033">
    <property type="protein sequence ID" value="ORX46852.1"/>
    <property type="molecule type" value="Genomic_DNA"/>
</dbReference>
<feature type="compositionally biased region" description="Basic and acidic residues" evidence="13">
    <location>
        <begin position="363"/>
        <end position="391"/>
    </location>
</feature>
<feature type="domain" description="RING-type" evidence="14">
    <location>
        <begin position="81"/>
        <end position="121"/>
    </location>
</feature>
<dbReference type="Gene3D" id="3.30.40.10">
    <property type="entry name" value="Zinc/RING finger domain, C3HC4 (zinc finger)"/>
    <property type="match status" value="1"/>
</dbReference>
<dbReference type="CDD" id="cd16615">
    <property type="entry name" value="RING-HC_ZNF598"/>
    <property type="match status" value="1"/>
</dbReference>
<feature type="region of interest" description="Disordered" evidence="13">
    <location>
        <begin position="702"/>
        <end position="756"/>
    </location>
</feature>
<dbReference type="OrthoDB" id="3838338at2759"/>
<feature type="compositionally biased region" description="Low complexity" evidence="13">
    <location>
        <begin position="456"/>
        <end position="493"/>
    </location>
</feature>
<feature type="compositionally biased region" description="Low complexity" evidence="13">
    <location>
        <begin position="392"/>
        <end position="425"/>
    </location>
</feature>
<keyword evidence="7" id="KW-0808">Transferase</keyword>
<dbReference type="GO" id="GO:0008270">
    <property type="term" value="F:zinc ion binding"/>
    <property type="evidence" value="ECO:0007669"/>
    <property type="project" value="UniProtKB-KW"/>
</dbReference>
<name>A0A1Y1V4Z2_9FUNG</name>
<protein>
    <recommendedName>
        <fullName evidence="4">RING-type E3 ubiquitin transferase</fullName>
        <ecNumber evidence="4">2.3.2.27</ecNumber>
    </recommendedName>
</protein>
<keyword evidence="16" id="KW-1185">Reference proteome</keyword>
<feature type="compositionally biased region" description="Low complexity" evidence="13">
    <location>
        <begin position="337"/>
        <end position="346"/>
    </location>
</feature>
<dbReference type="Pfam" id="PF23230">
    <property type="entry name" value="zf-C2H2_13"/>
    <property type="match status" value="1"/>
</dbReference>
<organism evidence="15 16">
    <name type="scientific">Piromyces finnis</name>
    <dbReference type="NCBI Taxonomy" id="1754191"/>
    <lineage>
        <taxon>Eukaryota</taxon>
        <taxon>Fungi</taxon>
        <taxon>Fungi incertae sedis</taxon>
        <taxon>Chytridiomycota</taxon>
        <taxon>Chytridiomycota incertae sedis</taxon>
        <taxon>Neocallimastigomycetes</taxon>
        <taxon>Neocallimastigales</taxon>
        <taxon>Neocallimastigaceae</taxon>
        <taxon>Piromyces</taxon>
    </lineage>
</organism>
<keyword evidence="5" id="KW-0963">Cytoplasm</keyword>
<dbReference type="GO" id="GO:0061630">
    <property type="term" value="F:ubiquitin protein ligase activity"/>
    <property type="evidence" value="ECO:0007669"/>
    <property type="project" value="UniProtKB-EC"/>
</dbReference>
<evidence type="ECO:0000259" key="14">
    <source>
        <dbReference type="PROSITE" id="PS50089"/>
    </source>
</evidence>
<dbReference type="GO" id="GO:0043022">
    <property type="term" value="F:ribosome binding"/>
    <property type="evidence" value="ECO:0007669"/>
    <property type="project" value="TreeGrafter"/>
</dbReference>
<dbReference type="InterPro" id="IPR057634">
    <property type="entry name" value="PAH_ZNF598/HEL2"/>
</dbReference>
<dbReference type="EC" id="2.3.2.27" evidence="4"/>
<dbReference type="GO" id="GO:0016567">
    <property type="term" value="P:protein ubiquitination"/>
    <property type="evidence" value="ECO:0007669"/>
    <property type="project" value="TreeGrafter"/>
</dbReference>
<feature type="region of interest" description="Disordered" evidence="13">
    <location>
        <begin position="1"/>
        <end position="70"/>
    </location>
</feature>
<evidence type="ECO:0000256" key="7">
    <source>
        <dbReference type="ARBA" id="ARBA00022679"/>
    </source>
</evidence>
<keyword evidence="10" id="KW-0862">Zinc</keyword>
<evidence type="ECO:0000256" key="12">
    <source>
        <dbReference type="PROSITE-ProRule" id="PRU00175"/>
    </source>
</evidence>
<dbReference type="InterPro" id="IPR044288">
    <property type="entry name" value="ZNF598/HEL2"/>
</dbReference>
<reference evidence="15 16" key="1">
    <citation type="submission" date="2016-08" db="EMBL/GenBank/DDBJ databases">
        <title>Genomes of anaerobic fungi encode conserved fungal cellulosomes for biomass hydrolysis.</title>
        <authorList>
            <consortium name="DOE Joint Genome Institute"/>
            <person name="Haitjema C.H."/>
            <person name="Gilmore S.P."/>
            <person name="Henske J.K."/>
            <person name="Solomon K.V."/>
            <person name="De Groot R."/>
            <person name="Kuo A."/>
            <person name="Mondo S.J."/>
            <person name="Salamov A.A."/>
            <person name="Labutti K."/>
            <person name="Zhao Z."/>
            <person name="Chiniquy J."/>
            <person name="Barry K."/>
            <person name="Brewer H.M."/>
            <person name="Purvine S.O."/>
            <person name="Wright A.T."/>
            <person name="Boxma B."/>
            <person name="Van Alen T."/>
            <person name="Hackstein J.H."/>
            <person name="Baker S.E."/>
            <person name="Grigoriev I.V."/>
            <person name="O'Malley M.A."/>
        </authorList>
    </citation>
    <scope>NUCLEOTIDE SEQUENCE [LARGE SCALE GENOMIC DNA]</scope>
    <source>
        <strain evidence="16">finn</strain>
    </source>
</reference>
<dbReference type="SMART" id="SM00355">
    <property type="entry name" value="ZnF_C2H2"/>
    <property type="match status" value="4"/>
</dbReference>
<gene>
    <name evidence="15" type="ORF">BCR36DRAFT_330993</name>
</gene>
<evidence type="ECO:0000256" key="6">
    <source>
        <dbReference type="ARBA" id="ARBA00022553"/>
    </source>
</evidence>
<comment type="caution">
    <text evidence="15">The sequence shown here is derived from an EMBL/GenBank/DDBJ whole genome shotgun (WGS) entry which is preliminary data.</text>
</comment>
<feature type="compositionally biased region" description="Polar residues" evidence="13">
    <location>
        <begin position="742"/>
        <end position="756"/>
    </location>
</feature>
<sequence length="858" mass="98320">MAKGKKKTKFIPIDQIGNLESKKTEERVNTPQKNVEESTTTTETTENQTITKSNSPSPKPNNKKKKKENVVKDEKEDFSSCIICTEDVELYAVGSCNHPICHRCSLRLRILYETKECPYCKTELNNVIYTKNKERQYEDYRLSDFSYFNKDRGSYFENEDIRKIVNNMEKYCCPDDECSFVGDDWMSLKKHTKNDHDKFLCDICINKKKVFPFEQILYSQDKLIKHKEKEHKQCGFCMKRFYDDDDLYDHCKKSYEECQCCKQLGKPNQYFINYGTLSEHFNKEHFVCQHPECLEKKFIVFPTEFDLKAHEVEEHLQNSGKGKGRYQPIDIGFQYADSHSSSSNYHSRNDRNDRYNNRNNRNNRNDGNDRRERNNRNGRKNRSERNNDEHTTTTTNEIIGNDETSQKSNQRSNNRSKKNNNNNNRGARNRFNVPEGFGSKLTGSENDAKNEEEIIQESSSSSHPIEASHSNNRQSKASASSSSSHSATTTITSMDPEEIELIKKLNKMIGSDQNQITTFKTISSSYYKDLLPAEKFLEAFIALVNKNDVKGKGKKKNVIDKIGSVWNQMAKDLLKKKDSPEGKNIDFEKKCNDMLRAWNDYKIKQNDQEEDYSTILAEKKKKLNQSYASHADLPDSLGLLSKPKQKAKVLVIKSSSKTTSPVASRNHSTDNLGSAFYDRIAERMIQLDKKQKQKENEKVKFVLESESSANNSSASESESEESEVVTASNSNAAGSSSVSTNQERNNTTINTPTSKTVVDNATRYLKSSKHKMNKYNSDFPSLSGSSSSAASALFGTSLSNNNNNNNPYDRSSQKNRFKPMSQKLKSQEEFPSLQSTNRNKKNTQIKQPRAKSSVLRIV</sequence>
<evidence type="ECO:0000256" key="4">
    <source>
        <dbReference type="ARBA" id="ARBA00012483"/>
    </source>
</evidence>